<proteinExistence type="predicted"/>
<evidence type="ECO:0000313" key="2">
    <source>
        <dbReference type="EMBL" id="QHT19221.1"/>
    </source>
</evidence>
<feature type="region of interest" description="Disordered" evidence="1">
    <location>
        <begin position="206"/>
        <end position="229"/>
    </location>
</feature>
<dbReference type="EMBL" id="MN739664">
    <property type="protein sequence ID" value="QHT19221.1"/>
    <property type="molecule type" value="Genomic_DNA"/>
</dbReference>
<feature type="compositionally biased region" description="Basic residues" evidence="1">
    <location>
        <begin position="207"/>
        <end position="229"/>
    </location>
</feature>
<protein>
    <submittedName>
        <fullName evidence="2">Uncharacterized protein</fullName>
    </submittedName>
</protein>
<name>A0A6C0DRW6_9ZZZZ</name>
<dbReference type="AlphaFoldDB" id="A0A6C0DRW6"/>
<reference evidence="2" key="1">
    <citation type="journal article" date="2020" name="Nature">
        <title>Giant virus diversity and host interactions through global metagenomics.</title>
        <authorList>
            <person name="Schulz F."/>
            <person name="Roux S."/>
            <person name="Paez-Espino D."/>
            <person name="Jungbluth S."/>
            <person name="Walsh D.A."/>
            <person name="Denef V.J."/>
            <person name="McMahon K.D."/>
            <person name="Konstantinidis K.T."/>
            <person name="Eloe-Fadrosh E.A."/>
            <person name="Kyrpides N.C."/>
            <person name="Woyke T."/>
        </authorList>
    </citation>
    <scope>NUCLEOTIDE SEQUENCE</scope>
    <source>
        <strain evidence="2">GVMAG-M-3300023174-57</strain>
    </source>
</reference>
<sequence>MDRPTVGPDGERIMFTLPIRDLESALEWFKGKMVINEALAGAADGIYTWLLKDGGFAALPVESEQEIGSVHANLWSWTPSMGRVVAAGELRKEGATLDYNLQSGSFMKPYLKTVDIQQRLVAAVSKRFRELGLMPFFLKCNPNGIVDCTHRYEALSGKSIIDETPIVTPSKDLFFYRAFFTEKQLDRPGSMGGIARALANEPVIGGRRGRSRKTRGRTRRVRVRRRASI</sequence>
<accession>A0A6C0DRW6</accession>
<evidence type="ECO:0000256" key="1">
    <source>
        <dbReference type="SAM" id="MobiDB-lite"/>
    </source>
</evidence>
<organism evidence="2">
    <name type="scientific">viral metagenome</name>
    <dbReference type="NCBI Taxonomy" id="1070528"/>
    <lineage>
        <taxon>unclassified sequences</taxon>
        <taxon>metagenomes</taxon>
        <taxon>organismal metagenomes</taxon>
    </lineage>
</organism>